<evidence type="ECO:0000313" key="2">
    <source>
        <dbReference type="EMBL" id="PWY64141.1"/>
    </source>
</evidence>
<keyword evidence="3" id="KW-1185">Reference proteome</keyword>
<dbReference type="Proteomes" id="UP000246171">
    <property type="component" value="Unassembled WGS sequence"/>
</dbReference>
<dbReference type="AlphaFoldDB" id="A0A317UQZ1"/>
<evidence type="ECO:0000256" key="1">
    <source>
        <dbReference type="SAM" id="Phobius"/>
    </source>
</evidence>
<keyword evidence="1" id="KW-0812">Transmembrane</keyword>
<keyword evidence="1" id="KW-1133">Transmembrane helix</keyword>
<proteinExistence type="predicted"/>
<organism evidence="2 3">
    <name type="scientific">Aspergillus eucalypticola (strain CBS 122712 / IBT 29274)</name>
    <dbReference type="NCBI Taxonomy" id="1448314"/>
    <lineage>
        <taxon>Eukaryota</taxon>
        <taxon>Fungi</taxon>
        <taxon>Dikarya</taxon>
        <taxon>Ascomycota</taxon>
        <taxon>Pezizomycotina</taxon>
        <taxon>Eurotiomycetes</taxon>
        <taxon>Eurotiomycetidae</taxon>
        <taxon>Eurotiales</taxon>
        <taxon>Aspergillaceae</taxon>
        <taxon>Aspergillus</taxon>
        <taxon>Aspergillus subgen. Circumdati</taxon>
    </lineage>
</organism>
<name>A0A317UQZ1_ASPEC</name>
<reference evidence="2" key="1">
    <citation type="submission" date="2016-12" db="EMBL/GenBank/DDBJ databases">
        <title>The genomes of Aspergillus section Nigri reveals drivers in fungal speciation.</title>
        <authorList>
            <consortium name="DOE Joint Genome Institute"/>
            <person name="Vesth T.C."/>
            <person name="Nybo J."/>
            <person name="Theobald S."/>
            <person name="Brandl J."/>
            <person name="Frisvad J.C."/>
            <person name="Nielsen K.F."/>
            <person name="Lyhne E.K."/>
            <person name="Kogle M.E."/>
            <person name="Kuo A."/>
            <person name="Riley R."/>
            <person name="Clum A."/>
            <person name="Nolan M."/>
            <person name="Lipzen A."/>
            <person name="Salamov A."/>
            <person name="Henrissat B."/>
            <person name="Wiebenga A."/>
            <person name="De vries R.P."/>
            <person name="Grigoriev I.V."/>
            <person name="Mortensen U.H."/>
            <person name="Andersen M.R."/>
            <person name="Baker S.E."/>
        </authorList>
    </citation>
    <scope>NUCLEOTIDE SEQUENCE</scope>
    <source>
        <strain evidence="2">CBS 122712</strain>
    </source>
</reference>
<dbReference type="GeneID" id="37055511"/>
<sequence length="178" mass="20630">MEEGTVPQDDRWLPISACSVRTRILFVGSNPRLIETSLKRKRPCDGRDRQQWRGSGEAGNGRFHLLVSWVRDRLTLPDPVRHWYYTRFSMPVLLPSPNLNLNQIIPAVASLVFFLFAFFRLSFAGGSRRYRIWRVIVSALQIPWRSAHDPINLSQFPWEAVAAHCFAVRTTTTTHHHH</sequence>
<comment type="caution">
    <text evidence="2">The sequence shown here is derived from an EMBL/GenBank/DDBJ whole genome shotgun (WGS) entry which is preliminary data.</text>
</comment>
<protein>
    <submittedName>
        <fullName evidence="2">Uncharacterized protein</fullName>
    </submittedName>
</protein>
<feature type="transmembrane region" description="Helical" evidence="1">
    <location>
        <begin position="104"/>
        <end position="123"/>
    </location>
</feature>
<dbReference type="RefSeq" id="XP_025383682.1">
    <property type="nucleotide sequence ID" value="XM_025533549.1"/>
</dbReference>
<dbReference type="VEuPathDB" id="FungiDB:BO83DRAFT_402632"/>
<gene>
    <name evidence="2" type="ORF">BO83DRAFT_402632</name>
</gene>
<dbReference type="EMBL" id="MSFU01000032">
    <property type="protein sequence ID" value="PWY64141.1"/>
    <property type="molecule type" value="Genomic_DNA"/>
</dbReference>
<evidence type="ECO:0000313" key="3">
    <source>
        <dbReference type="Proteomes" id="UP000246171"/>
    </source>
</evidence>
<accession>A0A317UQZ1</accession>
<keyword evidence="1" id="KW-0472">Membrane</keyword>